<proteinExistence type="predicted"/>
<evidence type="ECO:0000313" key="2">
    <source>
        <dbReference type="EnsemblPlants" id="AES99998"/>
    </source>
</evidence>
<reference evidence="1 3" key="2">
    <citation type="journal article" date="2014" name="BMC Genomics">
        <title>An improved genome release (version Mt4.0) for the model legume Medicago truncatula.</title>
        <authorList>
            <person name="Tang H."/>
            <person name="Krishnakumar V."/>
            <person name="Bidwell S."/>
            <person name="Rosen B."/>
            <person name="Chan A."/>
            <person name="Zhou S."/>
            <person name="Gentzbittel L."/>
            <person name="Childs K.L."/>
            <person name="Yandell M."/>
            <person name="Gundlach H."/>
            <person name="Mayer K.F."/>
            <person name="Schwartz D.C."/>
            <person name="Town C.D."/>
        </authorList>
    </citation>
    <scope>GENOME REANNOTATION</scope>
    <source>
        <strain evidence="2 3">cv. Jemalong A17</strain>
    </source>
</reference>
<protein>
    <submittedName>
        <fullName evidence="1 2">Uncharacterized protein</fullName>
    </submittedName>
</protein>
<dbReference type="HOGENOM" id="CLU_2835006_0_0_1"/>
<name>G7KHE7_MEDTR</name>
<evidence type="ECO:0000313" key="1">
    <source>
        <dbReference type="EMBL" id="AES99998.1"/>
    </source>
</evidence>
<dbReference type="Proteomes" id="UP000002051">
    <property type="component" value="Chromosome 5"/>
</dbReference>
<reference evidence="2" key="3">
    <citation type="submission" date="2015-04" db="UniProtKB">
        <authorList>
            <consortium name="EnsemblPlants"/>
        </authorList>
    </citation>
    <scope>IDENTIFICATION</scope>
    <source>
        <strain evidence="2">cv. Jemalong A17</strain>
    </source>
</reference>
<dbReference type="PaxDb" id="3880-AES99998"/>
<dbReference type="AlphaFoldDB" id="G7KHE7"/>
<dbReference type="EMBL" id="CM001221">
    <property type="protein sequence ID" value="AES99998.1"/>
    <property type="molecule type" value="Genomic_DNA"/>
</dbReference>
<gene>
    <name evidence="1" type="ordered locus">MTR_5g087260</name>
</gene>
<sequence length="66" mass="7329">MCKDFGKLHYADIASEQFGANGSGKTIFFHGKKISFCELVETGWLNLNLTLTSPVSFVSSHSFRVE</sequence>
<dbReference type="EnsemblPlants" id="AES99998">
    <property type="protein sequence ID" value="AES99998"/>
    <property type="gene ID" value="MTR_5g087260"/>
</dbReference>
<organism evidence="1 3">
    <name type="scientific">Medicago truncatula</name>
    <name type="common">Barrel medic</name>
    <name type="synonym">Medicago tribuloides</name>
    <dbReference type="NCBI Taxonomy" id="3880"/>
    <lineage>
        <taxon>Eukaryota</taxon>
        <taxon>Viridiplantae</taxon>
        <taxon>Streptophyta</taxon>
        <taxon>Embryophyta</taxon>
        <taxon>Tracheophyta</taxon>
        <taxon>Spermatophyta</taxon>
        <taxon>Magnoliopsida</taxon>
        <taxon>eudicotyledons</taxon>
        <taxon>Gunneridae</taxon>
        <taxon>Pentapetalae</taxon>
        <taxon>rosids</taxon>
        <taxon>fabids</taxon>
        <taxon>Fabales</taxon>
        <taxon>Fabaceae</taxon>
        <taxon>Papilionoideae</taxon>
        <taxon>50 kb inversion clade</taxon>
        <taxon>NPAAA clade</taxon>
        <taxon>Hologalegina</taxon>
        <taxon>IRL clade</taxon>
        <taxon>Trifolieae</taxon>
        <taxon>Medicago</taxon>
    </lineage>
</organism>
<evidence type="ECO:0000313" key="3">
    <source>
        <dbReference type="Proteomes" id="UP000002051"/>
    </source>
</evidence>
<reference evidence="1 3" key="1">
    <citation type="journal article" date="2011" name="Nature">
        <title>The Medicago genome provides insight into the evolution of rhizobial symbioses.</title>
        <authorList>
            <person name="Young N.D."/>
            <person name="Debelle F."/>
            <person name="Oldroyd G.E."/>
            <person name="Geurts R."/>
            <person name="Cannon S.B."/>
            <person name="Udvardi M.K."/>
            <person name="Benedito V.A."/>
            <person name="Mayer K.F."/>
            <person name="Gouzy J."/>
            <person name="Schoof H."/>
            <person name="Van de Peer Y."/>
            <person name="Proost S."/>
            <person name="Cook D.R."/>
            <person name="Meyers B.C."/>
            <person name="Spannagl M."/>
            <person name="Cheung F."/>
            <person name="De Mita S."/>
            <person name="Krishnakumar V."/>
            <person name="Gundlach H."/>
            <person name="Zhou S."/>
            <person name="Mudge J."/>
            <person name="Bharti A.K."/>
            <person name="Murray J.D."/>
            <person name="Naoumkina M.A."/>
            <person name="Rosen B."/>
            <person name="Silverstein K.A."/>
            <person name="Tang H."/>
            <person name="Rombauts S."/>
            <person name="Zhao P.X."/>
            <person name="Zhou P."/>
            <person name="Barbe V."/>
            <person name="Bardou P."/>
            <person name="Bechner M."/>
            <person name="Bellec A."/>
            <person name="Berger A."/>
            <person name="Berges H."/>
            <person name="Bidwell S."/>
            <person name="Bisseling T."/>
            <person name="Choisne N."/>
            <person name="Couloux A."/>
            <person name="Denny R."/>
            <person name="Deshpande S."/>
            <person name="Dai X."/>
            <person name="Doyle J.J."/>
            <person name="Dudez A.M."/>
            <person name="Farmer A.D."/>
            <person name="Fouteau S."/>
            <person name="Franken C."/>
            <person name="Gibelin C."/>
            <person name="Gish J."/>
            <person name="Goldstein S."/>
            <person name="Gonzalez A.J."/>
            <person name="Green P.J."/>
            <person name="Hallab A."/>
            <person name="Hartog M."/>
            <person name="Hua A."/>
            <person name="Humphray S.J."/>
            <person name="Jeong D.H."/>
            <person name="Jing Y."/>
            <person name="Jocker A."/>
            <person name="Kenton S.M."/>
            <person name="Kim D.J."/>
            <person name="Klee K."/>
            <person name="Lai H."/>
            <person name="Lang C."/>
            <person name="Lin S."/>
            <person name="Macmil S.L."/>
            <person name="Magdelenat G."/>
            <person name="Matthews L."/>
            <person name="McCorrison J."/>
            <person name="Monaghan E.L."/>
            <person name="Mun J.H."/>
            <person name="Najar F.Z."/>
            <person name="Nicholson C."/>
            <person name="Noirot C."/>
            <person name="O'Bleness M."/>
            <person name="Paule C.R."/>
            <person name="Poulain J."/>
            <person name="Prion F."/>
            <person name="Qin B."/>
            <person name="Qu C."/>
            <person name="Retzel E.F."/>
            <person name="Riddle C."/>
            <person name="Sallet E."/>
            <person name="Samain S."/>
            <person name="Samson N."/>
            <person name="Sanders I."/>
            <person name="Saurat O."/>
            <person name="Scarpelli C."/>
            <person name="Schiex T."/>
            <person name="Segurens B."/>
            <person name="Severin A.J."/>
            <person name="Sherrier D.J."/>
            <person name="Shi R."/>
            <person name="Sims S."/>
            <person name="Singer S.R."/>
            <person name="Sinharoy S."/>
            <person name="Sterck L."/>
            <person name="Viollet A."/>
            <person name="Wang B.B."/>
            <person name="Wang K."/>
            <person name="Wang M."/>
            <person name="Wang X."/>
            <person name="Warfsmann J."/>
            <person name="Weissenbach J."/>
            <person name="White D.D."/>
            <person name="White J.D."/>
            <person name="Wiley G.B."/>
            <person name="Wincker P."/>
            <person name="Xing Y."/>
            <person name="Yang L."/>
            <person name="Yao Z."/>
            <person name="Ying F."/>
            <person name="Zhai J."/>
            <person name="Zhou L."/>
            <person name="Zuber A."/>
            <person name="Denarie J."/>
            <person name="Dixon R.A."/>
            <person name="May G.D."/>
            <person name="Schwartz D.C."/>
            <person name="Rogers J."/>
            <person name="Quetier F."/>
            <person name="Town C.D."/>
            <person name="Roe B.A."/>
        </authorList>
    </citation>
    <scope>NUCLEOTIDE SEQUENCE [LARGE SCALE GENOMIC DNA]</scope>
    <source>
        <strain evidence="1">A17</strain>
        <strain evidence="2 3">cv. Jemalong A17</strain>
    </source>
</reference>
<keyword evidence="3" id="KW-1185">Reference proteome</keyword>
<accession>G7KHE7</accession>